<feature type="domain" description="Radical SAM core" evidence="5">
    <location>
        <begin position="13"/>
        <end position="107"/>
    </location>
</feature>
<evidence type="ECO:0000256" key="4">
    <source>
        <dbReference type="ARBA" id="ARBA00023014"/>
    </source>
</evidence>
<keyword evidence="3" id="KW-0408">Iron</keyword>
<keyword evidence="1" id="KW-0949">S-adenosyl-L-methionine</keyword>
<proteinExistence type="predicted"/>
<evidence type="ECO:0000256" key="1">
    <source>
        <dbReference type="ARBA" id="ARBA00022691"/>
    </source>
</evidence>
<keyword evidence="2" id="KW-0479">Metal-binding</keyword>
<dbReference type="NCBIfam" id="NF038073">
    <property type="entry name" value="rSAM_STM4011"/>
    <property type="match status" value="1"/>
</dbReference>
<dbReference type="OrthoDB" id="9780503at2"/>
<accession>A0A402BCR2</accession>
<dbReference type="EMBL" id="BIFT01000001">
    <property type="protein sequence ID" value="GCE29139.1"/>
    <property type="molecule type" value="Genomic_DNA"/>
</dbReference>
<dbReference type="InterPro" id="IPR007197">
    <property type="entry name" value="rSAM"/>
</dbReference>
<dbReference type="RefSeq" id="WP_126629274.1">
    <property type="nucleotide sequence ID" value="NZ_BIFT01000001.1"/>
</dbReference>
<gene>
    <name evidence="6" type="ORF">KDA_46230</name>
</gene>
<organism evidence="6 7">
    <name type="scientific">Dictyobacter alpinus</name>
    <dbReference type="NCBI Taxonomy" id="2014873"/>
    <lineage>
        <taxon>Bacteria</taxon>
        <taxon>Bacillati</taxon>
        <taxon>Chloroflexota</taxon>
        <taxon>Ktedonobacteria</taxon>
        <taxon>Ktedonobacterales</taxon>
        <taxon>Dictyobacteraceae</taxon>
        <taxon>Dictyobacter</taxon>
    </lineage>
</organism>
<keyword evidence="4" id="KW-0411">Iron-sulfur</keyword>
<dbReference type="Proteomes" id="UP000287171">
    <property type="component" value="Unassembled WGS sequence"/>
</dbReference>
<dbReference type="GO" id="GO:0046872">
    <property type="term" value="F:metal ion binding"/>
    <property type="evidence" value="ECO:0007669"/>
    <property type="project" value="UniProtKB-KW"/>
</dbReference>
<dbReference type="Gene3D" id="3.20.20.70">
    <property type="entry name" value="Aldolase class I"/>
    <property type="match status" value="1"/>
</dbReference>
<protein>
    <recommendedName>
        <fullName evidence="5">Radical SAM core domain-containing protein</fullName>
    </recommendedName>
</protein>
<comment type="caution">
    <text evidence="6">The sequence shown here is derived from an EMBL/GenBank/DDBJ whole genome shotgun (WGS) entry which is preliminary data.</text>
</comment>
<dbReference type="AlphaFoldDB" id="A0A402BCR2"/>
<dbReference type="CDD" id="cd01335">
    <property type="entry name" value="Radical_SAM"/>
    <property type="match status" value="1"/>
</dbReference>
<dbReference type="Pfam" id="PF04055">
    <property type="entry name" value="Radical_SAM"/>
    <property type="match status" value="1"/>
</dbReference>
<evidence type="ECO:0000256" key="3">
    <source>
        <dbReference type="ARBA" id="ARBA00023004"/>
    </source>
</evidence>
<dbReference type="SUPFAM" id="SSF102114">
    <property type="entry name" value="Radical SAM enzymes"/>
    <property type="match status" value="1"/>
</dbReference>
<evidence type="ECO:0000256" key="2">
    <source>
        <dbReference type="ARBA" id="ARBA00022723"/>
    </source>
</evidence>
<dbReference type="GO" id="GO:0003824">
    <property type="term" value="F:catalytic activity"/>
    <property type="evidence" value="ECO:0007669"/>
    <property type="project" value="InterPro"/>
</dbReference>
<keyword evidence="7" id="KW-1185">Reference proteome</keyword>
<dbReference type="InterPro" id="IPR058240">
    <property type="entry name" value="rSAM_sf"/>
</dbReference>
<dbReference type="GO" id="GO:0051536">
    <property type="term" value="F:iron-sulfur cluster binding"/>
    <property type="evidence" value="ECO:0007669"/>
    <property type="project" value="UniProtKB-KW"/>
</dbReference>
<dbReference type="InterPro" id="IPR047771">
    <property type="entry name" value="Radical_SAM_STM4011-like"/>
</dbReference>
<dbReference type="SFLD" id="SFLDS00029">
    <property type="entry name" value="Radical_SAM"/>
    <property type="match status" value="1"/>
</dbReference>
<evidence type="ECO:0000313" key="6">
    <source>
        <dbReference type="EMBL" id="GCE29139.1"/>
    </source>
</evidence>
<name>A0A402BCR2_9CHLR</name>
<dbReference type="InterPro" id="IPR013785">
    <property type="entry name" value="Aldolase_TIM"/>
</dbReference>
<sequence length="285" mass="33261">MKLSILYRGPLSSCNYGCDYCPFAKHTETRAEHERDRQALERFVDWVAERQTDQIGILFTPWGEALVRRRYHEAFIRLTNLPQVHKVAIQTNLSSRLDWVERCDKSKTALWATYHPTQVNQERFLAKCQELDQRGVRYSVGVVGMKEHTHEIEQLRATLPDHVYLWINAYKRQPDYYTQEELQRFTGVDPLFPINNQYHPSLDESCRGGHSVISVDGDGTMRRCHFIKQPIGNIYDPNFADQLYERPCSAKTCGCHIGYVHMDKLQLNTTFGQGILERIPAQKIW</sequence>
<reference evidence="7" key="1">
    <citation type="submission" date="2018-12" db="EMBL/GenBank/DDBJ databases">
        <title>Tengunoibacter tsumagoiensis gen. nov., sp. nov., Dictyobacter kobayashii sp. nov., D. alpinus sp. nov., and D. joshuensis sp. nov. and description of Dictyobacteraceae fam. nov. within the order Ktedonobacterales isolated from Tengu-no-mugimeshi.</title>
        <authorList>
            <person name="Wang C.M."/>
            <person name="Zheng Y."/>
            <person name="Sakai Y."/>
            <person name="Toyoda A."/>
            <person name="Minakuchi Y."/>
            <person name="Abe K."/>
            <person name="Yokota A."/>
            <person name="Yabe S."/>
        </authorList>
    </citation>
    <scope>NUCLEOTIDE SEQUENCE [LARGE SCALE GENOMIC DNA]</scope>
    <source>
        <strain evidence="7">Uno16</strain>
    </source>
</reference>
<evidence type="ECO:0000259" key="5">
    <source>
        <dbReference type="Pfam" id="PF04055"/>
    </source>
</evidence>
<evidence type="ECO:0000313" key="7">
    <source>
        <dbReference type="Proteomes" id="UP000287171"/>
    </source>
</evidence>